<dbReference type="Proteomes" id="UP000269793">
    <property type="component" value="Chromosome III"/>
</dbReference>
<keyword evidence="6" id="KW-1185">Reference proteome</keyword>
<dbReference type="STRING" id="425264.A0A3G2S5S4"/>
<dbReference type="Pfam" id="PF00237">
    <property type="entry name" value="Ribosomal_L22"/>
    <property type="match status" value="1"/>
</dbReference>
<dbReference type="InterPro" id="IPR001063">
    <property type="entry name" value="Ribosomal_uL22"/>
</dbReference>
<sequence>MLRLLASAARPAILNKTRLLLPSVRNFASTPSRAGFWDNIVPLLQGNRRERQLQRKQGGLLQEDIDRVRRDQRRDELMASQSSTGDMLIDDAMDAPEFRREEVQRLASEEKRQKRLLRKRWGGTSELGGMEKPEHKFSTAVFRISPRKLNMLANQISGKPIDFAILQMQFSAKRAARRVRATLVMARDHAEAKGLDPRRLLVSEAWVTKGMYHKRLEIKGRGRFGIMTHPQARLSIVLRPGKSHAVREREAIDKARLHARRMGSGGVVRGSPKIVNGFQRPGWAW</sequence>
<dbReference type="VEuPathDB" id="FungiDB:DNF11_1759"/>
<evidence type="ECO:0000256" key="2">
    <source>
        <dbReference type="ARBA" id="ARBA00022980"/>
    </source>
</evidence>
<organism evidence="5 6">
    <name type="scientific">Malassezia restricta (strain ATCC 96810 / NBRC 103918 / CBS 7877)</name>
    <name type="common">Seborrheic dermatitis infection agent</name>
    <dbReference type="NCBI Taxonomy" id="425264"/>
    <lineage>
        <taxon>Eukaryota</taxon>
        <taxon>Fungi</taxon>
        <taxon>Dikarya</taxon>
        <taxon>Basidiomycota</taxon>
        <taxon>Ustilaginomycotina</taxon>
        <taxon>Malasseziomycetes</taxon>
        <taxon>Malasseziales</taxon>
        <taxon>Malasseziaceae</taxon>
        <taxon>Malassezia</taxon>
    </lineage>
</organism>
<dbReference type="AlphaFoldDB" id="A0A3G2S5S4"/>
<name>A0A3G2S5S4_MALR7</name>
<gene>
    <name evidence="5" type="primary">rplV</name>
    <name evidence="5" type="ORF">DNF11_1759</name>
</gene>
<keyword evidence="2 4" id="KW-0689">Ribosomal protein</keyword>
<protein>
    <submittedName>
        <fullName evidence="5">50S ribosomal protein L22</fullName>
    </submittedName>
</protein>
<dbReference type="GO" id="GO:0006412">
    <property type="term" value="P:translation"/>
    <property type="evidence" value="ECO:0007669"/>
    <property type="project" value="InterPro"/>
</dbReference>
<evidence type="ECO:0000313" key="5">
    <source>
        <dbReference type="EMBL" id="AYO42709.1"/>
    </source>
</evidence>
<dbReference type="Gene3D" id="3.90.470.10">
    <property type="entry name" value="Ribosomal protein L22/L17"/>
    <property type="match status" value="1"/>
</dbReference>
<evidence type="ECO:0000256" key="4">
    <source>
        <dbReference type="RuleBase" id="RU004005"/>
    </source>
</evidence>
<dbReference type="OrthoDB" id="416470at2759"/>
<dbReference type="PANTHER" id="PTHR13501">
    <property type="entry name" value="CHLOROPLAST 50S RIBOSOMAL PROTEIN L22-RELATED"/>
    <property type="match status" value="1"/>
</dbReference>
<reference evidence="5 6" key="1">
    <citation type="submission" date="2018-10" db="EMBL/GenBank/DDBJ databases">
        <title>Complete genome sequence of Malassezia restricta CBS 7877.</title>
        <authorList>
            <person name="Morand S.C."/>
            <person name="Bertignac M."/>
            <person name="Iltis A."/>
            <person name="Kolder I."/>
            <person name="Pirovano W."/>
            <person name="Jourdain R."/>
            <person name="Clavaud C."/>
        </authorList>
    </citation>
    <scope>NUCLEOTIDE SEQUENCE [LARGE SCALE GENOMIC DNA]</scope>
    <source>
        <strain evidence="5 6">CBS 7877</strain>
    </source>
</reference>
<evidence type="ECO:0000313" key="6">
    <source>
        <dbReference type="Proteomes" id="UP000269793"/>
    </source>
</evidence>
<dbReference type="InterPro" id="IPR036394">
    <property type="entry name" value="Ribosomal_uL22_sf"/>
</dbReference>
<dbReference type="InterPro" id="IPR047867">
    <property type="entry name" value="Ribosomal_uL22_bac/org-type"/>
</dbReference>
<keyword evidence="3 4" id="KW-0687">Ribonucleoprotein</keyword>
<dbReference type="GO" id="GO:0005762">
    <property type="term" value="C:mitochondrial large ribosomal subunit"/>
    <property type="evidence" value="ECO:0007669"/>
    <property type="project" value="TreeGrafter"/>
</dbReference>
<dbReference type="EMBL" id="CP033150">
    <property type="protein sequence ID" value="AYO42709.1"/>
    <property type="molecule type" value="Genomic_DNA"/>
</dbReference>
<evidence type="ECO:0000256" key="3">
    <source>
        <dbReference type="ARBA" id="ARBA00023274"/>
    </source>
</evidence>
<dbReference type="GO" id="GO:0003735">
    <property type="term" value="F:structural constituent of ribosome"/>
    <property type="evidence" value="ECO:0007669"/>
    <property type="project" value="InterPro"/>
</dbReference>
<dbReference type="SUPFAM" id="SSF54843">
    <property type="entry name" value="Ribosomal protein L22"/>
    <property type="match status" value="1"/>
</dbReference>
<proteinExistence type="inferred from homology"/>
<evidence type="ECO:0000256" key="1">
    <source>
        <dbReference type="ARBA" id="ARBA00009451"/>
    </source>
</evidence>
<dbReference type="PANTHER" id="PTHR13501:SF8">
    <property type="entry name" value="LARGE RIBOSOMAL SUBUNIT PROTEIN UL22M"/>
    <property type="match status" value="1"/>
</dbReference>
<accession>A0A3G2S5S4</accession>
<comment type="similarity">
    <text evidence="1 4">Belongs to the universal ribosomal protein uL22 family.</text>
</comment>